<dbReference type="Proteomes" id="UP000001106">
    <property type="component" value="Chromosome"/>
</dbReference>
<reference evidence="2" key="1">
    <citation type="submission" date="2007-06" db="EMBL/GenBank/DDBJ databases">
        <title>Complete sequence of Methanococcus aeolicus Nankai-3.</title>
        <authorList>
            <consortium name="US DOE Joint Genome Institute"/>
            <person name="Copeland A."/>
            <person name="Lucas S."/>
            <person name="Lapidus A."/>
            <person name="Barry K."/>
            <person name="Glavina del Rio T."/>
            <person name="Dalin E."/>
            <person name="Tice H."/>
            <person name="Pitluck S."/>
            <person name="Chain P."/>
            <person name="Malfatti S."/>
            <person name="Shin M."/>
            <person name="Vergez L."/>
            <person name="Schmutz J."/>
            <person name="Larimer F."/>
            <person name="Land M."/>
            <person name="Hauser L."/>
            <person name="Kyrpides N."/>
            <person name="Lykidis A."/>
            <person name="Sieprawska-Lupa M."/>
            <person name="Whitman W.B."/>
            <person name="Richardson P."/>
        </authorList>
    </citation>
    <scope>NUCLEOTIDE SEQUENCE [LARGE SCALE GENOMIC DNA]</scope>
    <source>
        <strain evidence="2">Nankai-3</strain>
    </source>
</reference>
<sequence length="392" mass="43792">MDIDNYDVIIVGGGPAGCITGENIKNHKVLIIEEHQCIGTPLQCAGLISTNGVKELGAPRGCVNDIKGAYIYSQNKVIKVGNNKIRAKVYERKVMDKDIAIRASKNKNVDILLKAHGQIIEDKNKNKSRFFNKNNNYGLSINHDGNKYNAFPKIIVGADGAKSFIGKSANIVKKREILAGAQLEMANVDIDTDFVHVFIDNRYCKDFFIWIIPMGKDRVRVGLCDSSNSYNKLLNFINNHPIASNLLKNAVPIEFSVGTLPIGYNKSSVKNNLMLVGDSAGQIKPISGGGLYYGAKSAKICGEIITNYLSEELPVNYLKNYDKQWKQQFKREIDFGIKFRKILYNMNNNSLDKILEFIIQNDLINFINDNGDMDRPSTILNEIISSKIGFKI</sequence>
<dbReference type="AlphaFoldDB" id="A6UWQ3"/>
<dbReference type="PRINTS" id="PR00420">
    <property type="entry name" value="RNGMNOXGNASE"/>
</dbReference>
<gene>
    <name evidence="2" type="ordered locus">Maeo_1349</name>
</gene>
<dbReference type="EMBL" id="CP000743">
    <property type="protein sequence ID" value="ABR56925.1"/>
    <property type="molecule type" value="Genomic_DNA"/>
</dbReference>
<accession>A6UWQ3</accession>
<dbReference type="HOGENOM" id="CLU_024648_0_1_2"/>
<dbReference type="OrthoDB" id="46008at2157"/>
<dbReference type="Gene3D" id="3.30.9.10">
    <property type="entry name" value="D-Amino Acid Oxidase, subunit A, domain 2"/>
    <property type="match status" value="1"/>
</dbReference>
<protein>
    <submittedName>
        <fullName evidence="2">Geranylgeranyl reductase</fullName>
    </submittedName>
</protein>
<proteinExistence type="predicted"/>
<dbReference type="GeneID" id="5326393"/>
<dbReference type="SUPFAM" id="SSF51905">
    <property type="entry name" value="FAD/NAD(P)-binding domain"/>
    <property type="match status" value="1"/>
</dbReference>
<dbReference type="eggNOG" id="arCOG00570">
    <property type="taxonomic scope" value="Archaea"/>
</dbReference>
<dbReference type="STRING" id="419665.Maeo_1349"/>
<dbReference type="InterPro" id="IPR011777">
    <property type="entry name" value="Geranylgeranyl_Rdtase_fam"/>
</dbReference>
<feature type="domain" description="FAD-binding" evidence="1">
    <location>
        <begin position="6"/>
        <end position="327"/>
    </location>
</feature>
<dbReference type="KEGG" id="mae:Maeo_1349"/>
<name>A6UWQ3_META3</name>
<dbReference type="GO" id="GO:0071949">
    <property type="term" value="F:FAD binding"/>
    <property type="evidence" value="ECO:0007669"/>
    <property type="project" value="InterPro"/>
</dbReference>
<dbReference type="InterPro" id="IPR050407">
    <property type="entry name" value="Geranylgeranyl_reductase"/>
</dbReference>
<dbReference type="InterPro" id="IPR002938">
    <property type="entry name" value="FAD-bd"/>
</dbReference>
<dbReference type="Gene3D" id="3.50.50.60">
    <property type="entry name" value="FAD/NAD(P)-binding domain"/>
    <property type="match status" value="1"/>
</dbReference>
<dbReference type="PANTHER" id="PTHR42685">
    <property type="entry name" value="GERANYLGERANYL DIPHOSPHATE REDUCTASE"/>
    <property type="match status" value="1"/>
</dbReference>
<dbReference type="PANTHER" id="PTHR42685:SF18">
    <property type="entry name" value="DIGERANYLGERANYLGLYCEROPHOSPHOLIPID REDUCTASE"/>
    <property type="match status" value="1"/>
</dbReference>
<evidence type="ECO:0000259" key="1">
    <source>
        <dbReference type="Pfam" id="PF01494"/>
    </source>
</evidence>
<dbReference type="Pfam" id="PF01494">
    <property type="entry name" value="FAD_binding_3"/>
    <property type="match status" value="1"/>
</dbReference>
<organism evidence="2 3">
    <name type="scientific">Methanococcus aeolicus (strain ATCC BAA-1280 / DSM 17508 / OCM 812 / Nankai-3)</name>
    <dbReference type="NCBI Taxonomy" id="419665"/>
    <lineage>
        <taxon>Archaea</taxon>
        <taxon>Methanobacteriati</taxon>
        <taxon>Methanobacteriota</taxon>
        <taxon>Methanomada group</taxon>
        <taxon>Methanococci</taxon>
        <taxon>Methanococcales</taxon>
        <taxon>Methanococcaceae</taxon>
        <taxon>Methanococcus</taxon>
    </lineage>
</organism>
<evidence type="ECO:0000313" key="3">
    <source>
        <dbReference type="Proteomes" id="UP000001106"/>
    </source>
</evidence>
<evidence type="ECO:0000313" key="2">
    <source>
        <dbReference type="EMBL" id="ABR56925.1"/>
    </source>
</evidence>
<dbReference type="GO" id="GO:0016628">
    <property type="term" value="F:oxidoreductase activity, acting on the CH-CH group of donors, NAD or NADP as acceptor"/>
    <property type="evidence" value="ECO:0007669"/>
    <property type="project" value="InterPro"/>
</dbReference>
<dbReference type="InterPro" id="IPR036188">
    <property type="entry name" value="FAD/NAD-bd_sf"/>
</dbReference>
<dbReference type="RefSeq" id="WP_011974057.1">
    <property type="nucleotide sequence ID" value="NC_009635.1"/>
</dbReference>
<dbReference type="NCBIfam" id="TIGR02032">
    <property type="entry name" value="GG-red-SF"/>
    <property type="match status" value="1"/>
</dbReference>
<keyword evidence="3" id="KW-1185">Reference proteome</keyword>